<dbReference type="InterPro" id="IPR013162">
    <property type="entry name" value="CD80_C2-set"/>
</dbReference>
<dbReference type="Proteomes" id="UP001153148">
    <property type="component" value="Unassembled WGS sequence"/>
</dbReference>
<evidence type="ECO:0000313" key="4">
    <source>
        <dbReference type="Proteomes" id="UP001153148"/>
    </source>
</evidence>
<organism evidence="3 4">
    <name type="scientific">Timema podura</name>
    <name type="common">Walking stick</name>
    <dbReference type="NCBI Taxonomy" id="61482"/>
    <lineage>
        <taxon>Eukaryota</taxon>
        <taxon>Metazoa</taxon>
        <taxon>Ecdysozoa</taxon>
        <taxon>Arthropoda</taxon>
        <taxon>Hexapoda</taxon>
        <taxon>Insecta</taxon>
        <taxon>Pterygota</taxon>
        <taxon>Neoptera</taxon>
        <taxon>Polyneoptera</taxon>
        <taxon>Phasmatodea</taxon>
        <taxon>Timematodea</taxon>
        <taxon>Timematoidea</taxon>
        <taxon>Timematidae</taxon>
        <taxon>Timema</taxon>
    </lineage>
</organism>
<evidence type="ECO:0000313" key="3">
    <source>
        <dbReference type="EMBL" id="CAG2054032.1"/>
    </source>
</evidence>
<proteinExistence type="predicted"/>
<dbReference type="EMBL" id="CAJPIN010000925">
    <property type="protein sequence ID" value="CAG2054032.1"/>
    <property type="molecule type" value="Genomic_DNA"/>
</dbReference>
<dbReference type="SUPFAM" id="SSF48726">
    <property type="entry name" value="Immunoglobulin"/>
    <property type="match status" value="1"/>
</dbReference>
<dbReference type="InterPro" id="IPR013783">
    <property type="entry name" value="Ig-like_fold"/>
</dbReference>
<reference evidence="3" key="1">
    <citation type="submission" date="2021-03" db="EMBL/GenBank/DDBJ databases">
        <authorList>
            <person name="Tran Van P."/>
        </authorList>
    </citation>
    <scope>NUCLEOTIDE SEQUENCE</scope>
</reference>
<accession>A0ABN7NLY8</accession>
<keyword evidence="1" id="KW-1015">Disulfide bond</keyword>
<evidence type="ECO:0000256" key="1">
    <source>
        <dbReference type="ARBA" id="ARBA00023157"/>
    </source>
</evidence>
<feature type="domain" description="Ig-like" evidence="2">
    <location>
        <begin position="5"/>
        <end position="106"/>
    </location>
</feature>
<dbReference type="PANTHER" id="PTHR23278:SF25">
    <property type="entry name" value="GH14967P"/>
    <property type="match status" value="1"/>
</dbReference>
<dbReference type="Gene3D" id="2.60.40.10">
    <property type="entry name" value="Immunoglobulins"/>
    <property type="match status" value="1"/>
</dbReference>
<evidence type="ECO:0000259" key="2">
    <source>
        <dbReference type="PROSITE" id="PS50835"/>
    </source>
</evidence>
<sequence length="124" mass="13060">MNSEPVFVSVKPLDVHLLGENQPLSAANEYEVACQSTGSRPAASITWWKTGILLDHTRETTSPDGNVTTSTLTLAPQVDDSGKSLTCRANNPHITGSALEDTWGLSVHYVSLEPLGPSLGGGTS</sequence>
<dbReference type="InterPro" id="IPR036179">
    <property type="entry name" value="Ig-like_dom_sf"/>
</dbReference>
<comment type="caution">
    <text evidence="3">The sequence shown here is derived from an EMBL/GenBank/DDBJ whole genome shotgun (WGS) entry which is preliminary data.</text>
</comment>
<dbReference type="PROSITE" id="PS50835">
    <property type="entry name" value="IG_LIKE"/>
    <property type="match status" value="1"/>
</dbReference>
<dbReference type="PANTHER" id="PTHR23278">
    <property type="entry name" value="SIDESTEP PROTEIN"/>
    <property type="match status" value="1"/>
</dbReference>
<name>A0ABN7NLY8_TIMPD</name>
<dbReference type="InterPro" id="IPR007110">
    <property type="entry name" value="Ig-like_dom"/>
</dbReference>
<protein>
    <recommendedName>
        <fullName evidence="2">Ig-like domain-containing protein</fullName>
    </recommendedName>
</protein>
<dbReference type="Pfam" id="PF08205">
    <property type="entry name" value="C2-set_2"/>
    <property type="match status" value="1"/>
</dbReference>
<keyword evidence="4" id="KW-1185">Reference proteome</keyword>
<gene>
    <name evidence="3" type="ORF">TPAB3V08_LOCUS1071</name>
</gene>